<evidence type="ECO:0000313" key="1">
    <source>
        <dbReference type="EMBL" id="GAA4889994.1"/>
    </source>
</evidence>
<sequence>MMTVLAICLSLLGLAVALLLCLRWFDGRAEHAEWARLLRLQPHPLPLFDPQMVSGLPEPAQRLFNFAITPGTPLAPVVEIHMEGQFSLGTQDAPNYQAMKASQLLACPHGFIWRMTLPGRIPVSGSDSGTWTRFRILGLLPVARMGGNPDHERSAFGRYVAESVFWAPAALLPAPGVHWKAVDADTARITISRGHLSQAVDIKVDLDGRPVEVSLMRWSDANPEKTYRLQPFGGTLSDFREVQGYHLPFRIDAGNLFGTKDYFAFFKAEVSEIRFPGFDDKT</sequence>
<reference evidence="2" key="1">
    <citation type="journal article" date="2019" name="Int. J. Syst. Evol. Microbiol.">
        <title>The Global Catalogue of Microorganisms (GCM) 10K type strain sequencing project: providing services to taxonomists for standard genome sequencing and annotation.</title>
        <authorList>
            <consortium name="The Broad Institute Genomics Platform"/>
            <consortium name="The Broad Institute Genome Sequencing Center for Infectious Disease"/>
            <person name="Wu L."/>
            <person name="Ma J."/>
        </authorList>
    </citation>
    <scope>NUCLEOTIDE SEQUENCE [LARGE SCALE GENOMIC DNA]</scope>
    <source>
        <strain evidence="2">JCM 18401</strain>
    </source>
</reference>
<keyword evidence="2" id="KW-1185">Reference proteome</keyword>
<dbReference type="RefSeq" id="WP_345335648.1">
    <property type="nucleotide sequence ID" value="NZ_BAABJZ010000081.1"/>
</dbReference>
<organism evidence="1 2">
    <name type="scientific">Ferrimonas pelagia</name>
    <dbReference type="NCBI Taxonomy" id="1177826"/>
    <lineage>
        <taxon>Bacteria</taxon>
        <taxon>Pseudomonadati</taxon>
        <taxon>Pseudomonadota</taxon>
        <taxon>Gammaproteobacteria</taxon>
        <taxon>Alteromonadales</taxon>
        <taxon>Ferrimonadaceae</taxon>
        <taxon>Ferrimonas</taxon>
    </lineage>
</organism>
<dbReference type="InterPro" id="IPR046674">
    <property type="entry name" value="DUF6544"/>
</dbReference>
<dbReference type="Proteomes" id="UP001499988">
    <property type="component" value="Unassembled WGS sequence"/>
</dbReference>
<proteinExistence type="predicted"/>
<evidence type="ECO:0000313" key="2">
    <source>
        <dbReference type="Proteomes" id="UP001499988"/>
    </source>
</evidence>
<accession>A0ABP9EY62</accession>
<protein>
    <submittedName>
        <fullName evidence="1">Uncharacterized protein</fullName>
    </submittedName>
</protein>
<comment type="caution">
    <text evidence="1">The sequence shown here is derived from an EMBL/GenBank/DDBJ whole genome shotgun (WGS) entry which is preliminary data.</text>
</comment>
<name>A0ABP9EY62_9GAMM</name>
<dbReference type="Pfam" id="PF20181">
    <property type="entry name" value="DUF6544"/>
    <property type="match status" value="1"/>
</dbReference>
<gene>
    <name evidence="1" type="ORF">GCM10023333_24070</name>
</gene>
<dbReference type="EMBL" id="BAABJZ010000081">
    <property type="protein sequence ID" value="GAA4889994.1"/>
    <property type="molecule type" value="Genomic_DNA"/>
</dbReference>